<evidence type="ECO:0000313" key="2">
    <source>
        <dbReference type="Proteomes" id="UP000501780"/>
    </source>
</evidence>
<proteinExistence type="predicted"/>
<protein>
    <submittedName>
        <fullName evidence="1">Uncharacterized protein</fullName>
    </submittedName>
</protein>
<gene>
    <name evidence="1" type="ORF">BacF7301_04270</name>
</gene>
<name>A0A6H0KVD1_9BACE</name>
<dbReference type="EMBL" id="CP050831">
    <property type="protein sequence ID" value="QIU97400.1"/>
    <property type="molecule type" value="Genomic_DNA"/>
</dbReference>
<dbReference type="AlphaFoldDB" id="A0A6H0KVD1"/>
<dbReference type="KEGG" id="bfc:BacF7301_04270"/>
<reference evidence="1 2" key="1">
    <citation type="submission" date="2020-03" db="EMBL/GenBank/DDBJ databases">
        <title>Genomic analysis of Bacteroides faecium CBA7301.</title>
        <authorList>
            <person name="Kim J."/>
            <person name="Roh S.W."/>
        </authorList>
    </citation>
    <scope>NUCLEOTIDE SEQUENCE [LARGE SCALE GENOMIC DNA]</scope>
    <source>
        <strain evidence="1 2">CBA7301</strain>
    </source>
</reference>
<dbReference type="Proteomes" id="UP000501780">
    <property type="component" value="Chromosome"/>
</dbReference>
<keyword evidence="2" id="KW-1185">Reference proteome</keyword>
<sequence length="96" mass="10812">MAYISCIYNTYITPLQQILKIMTASHDKSLEAFIENTSTAKADNISVEVSTNPSPSGDSWFDDPKNMESVMRGIEDAEQERTKAYSMDEIKNLLEV</sequence>
<evidence type="ECO:0000313" key="1">
    <source>
        <dbReference type="EMBL" id="QIU97400.1"/>
    </source>
</evidence>
<accession>A0A6H0KVD1</accession>
<organism evidence="1 2">
    <name type="scientific">Bacteroides faecium</name>
    <dbReference type="NCBI Taxonomy" id="2715212"/>
    <lineage>
        <taxon>Bacteria</taxon>
        <taxon>Pseudomonadati</taxon>
        <taxon>Bacteroidota</taxon>
        <taxon>Bacteroidia</taxon>
        <taxon>Bacteroidales</taxon>
        <taxon>Bacteroidaceae</taxon>
        <taxon>Bacteroides</taxon>
    </lineage>
</organism>